<comment type="caution">
    <text evidence="1">The sequence shown here is derived from an EMBL/GenBank/DDBJ whole genome shotgun (WGS) entry which is preliminary data.</text>
</comment>
<dbReference type="AlphaFoldDB" id="X1VIX4"/>
<sequence length="67" mass="7513">MANTLMVIVPYWYQGTWVFDDESAGLNKEPFVAGVPEMIDNLTKGIPNARSGFRLIFSSAPFPGYQR</sequence>
<organism evidence="1">
    <name type="scientific">marine sediment metagenome</name>
    <dbReference type="NCBI Taxonomy" id="412755"/>
    <lineage>
        <taxon>unclassified sequences</taxon>
        <taxon>metagenomes</taxon>
        <taxon>ecological metagenomes</taxon>
    </lineage>
</organism>
<feature type="non-terminal residue" evidence="1">
    <location>
        <position position="67"/>
    </location>
</feature>
<reference evidence="1" key="1">
    <citation type="journal article" date="2014" name="Front. Microbiol.">
        <title>High frequency of phylogenetically diverse reductive dehalogenase-homologous genes in deep subseafloor sedimentary metagenomes.</title>
        <authorList>
            <person name="Kawai M."/>
            <person name="Futagami T."/>
            <person name="Toyoda A."/>
            <person name="Takaki Y."/>
            <person name="Nishi S."/>
            <person name="Hori S."/>
            <person name="Arai W."/>
            <person name="Tsubouchi T."/>
            <person name="Morono Y."/>
            <person name="Uchiyama I."/>
            <person name="Ito T."/>
            <person name="Fujiyama A."/>
            <person name="Inagaki F."/>
            <person name="Takami H."/>
        </authorList>
    </citation>
    <scope>NUCLEOTIDE SEQUENCE</scope>
    <source>
        <strain evidence="1">Expedition CK06-06</strain>
    </source>
</reference>
<proteinExistence type="predicted"/>
<dbReference type="EMBL" id="BARW01026636">
    <property type="protein sequence ID" value="GAJ07645.1"/>
    <property type="molecule type" value="Genomic_DNA"/>
</dbReference>
<protein>
    <submittedName>
        <fullName evidence="1">Uncharacterized protein</fullName>
    </submittedName>
</protein>
<accession>X1VIX4</accession>
<name>X1VIX4_9ZZZZ</name>
<gene>
    <name evidence="1" type="ORF">S12H4_43407</name>
</gene>
<evidence type="ECO:0000313" key="1">
    <source>
        <dbReference type="EMBL" id="GAJ07645.1"/>
    </source>
</evidence>